<dbReference type="AlphaFoldDB" id="A0A840N0C0"/>
<feature type="chain" id="PRO_5032923866" evidence="1">
    <location>
        <begin position="20"/>
        <end position="125"/>
    </location>
</feature>
<organism evidence="2 3">
    <name type="scientific">Afipia massiliensis</name>
    <dbReference type="NCBI Taxonomy" id="211460"/>
    <lineage>
        <taxon>Bacteria</taxon>
        <taxon>Pseudomonadati</taxon>
        <taxon>Pseudomonadota</taxon>
        <taxon>Alphaproteobacteria</taxon>
        <taxon>Hyphomicrobiales</taxon>
        <taxon>Nitrobacteraceae</taxon>
        <taxon>Afipia</taxon>
    </lineage>
</organism>
<dbReference type="EMBL" id="JACHIJ010000005">
    <property type="protein sequence ID" value="MBB5053533.1"/>
    <property type="molecule type" value="Genomic_DNA"/>
</dbReference>
<comment type="caution">
    <text evidence="2">The sequence shown here is derived from an EMBL/GenBank/DDBJ whole genome shotgun (WGS) entry which is preliminary data.</text>
</comment>
<accession>A0A840N0C0</accession>
<dbReference type="RefSeq" id="WP_184087169.1">
    <property type="nucleotide sequence ID" value="NZ_JACHIJ010000005.1"/>
</dbReference>
<evidence type="ECO:0000313" key="3">
    <source>
        <dbReference type="Proteomes" id="UP000521227"/>
    </source>
</evidence>
<name>A0A840N0C0_9BRAD</name>
<sequence length="125" mass="12813">MKYVAIIVLSLIWSVPSFAQHSHGSQKGPNGGQMEDVAGVDAELVTSGSTIMINIFDEGKKPISTKGFTGAALIVMGAGRETVTLAPSGENALKGEAKAPIAPGATLTLTIKTADGKSGQAKFKK</sequence>
<evidence type="ECO:0000313" key="2">
    <source>
        <dbReference type="EMBL" id="MBB5053533.1"/>
    </source>
</evidence>
<evidence type="ECO:0000256" key="1">
    <source>
        <dbReference type="SAM" id="SignalP"/>
    </source>
</evidence>
<feature type="signal peptide" evidence="1">
    <location>
        <begin position="1"/>
        <end position="19"/>
    </location>
</feature>
<proteinExistence type="predicted"/>
<keyword evidence="1" id="KW-0732">Signal</keyword>
<protein>
    <submittedName>
        <fullName evidence="2">Nitrogen fixation protein FixH</fullName>
    </submittedName>
</protein>
<reference evidence="2 3" key="1">
    <citation type="submission" date="2020-08" db="EMBL/GenBank/DDBJ databases">
        <title>Genomic Encyclopedia of Type Strains, Phase IV (KMG-IV): sequencing the most valuable type-strain genomes for metagenomic binning, comparative biology and taxonomic classification.</title>
        <authorList>
            <person name="Goeker M."/>
        </authorList>
    </citation>
    <scope>NUCLEOTIDE SEQUENCE [LARGE SCALE GENOMIC DNA]</scope>
    <source>
        <strain evidence="2 3">DSM 17498</strain>
    </source>
</reference>
<dbReference type="Proteomes" id="UP000521227">
    <property type="component" value="Unassembled WGS sequence"/>
</dbReference>
<gene>
    <name evidence="2" type="ORF">HNQ36_003533</name>
</gene>